<proteinExistence type="predicted"/>
<keyword evidence="2" id="KW-1185">Reference proteome</keyword>
<name>A0ABQ7DPK2_BRACR</name>
<gene>
    <name evidence="1" type="ORF">DY000_02033992</name>
</gene>
<dbReference type="Proteomes" id="UP000266723">
    <property type="component" value="Unassembled WGS sequence"/>
</dbReference>
<evidence type="ECO:0000313" key="1">
    <source>
        <dbReference type="EMBL" id="KAF3579968.1"/>
    </source>
</evidence>
<protein>
    <recommendedName>
        <fullName evidence="3">CASP-like protein</fullName>
    </recommendedName>
</protein>
<sequence>MEESFMHLFRTLEITCLHAASAITSATASTLTLLPGALTSVALRFIFISFDGVVSWSRMNPE</sequence>
<comment type="caution">
    <text evidence="1">The sequence shown here is derived from an EMBL/GenBank/DDBJ whole genome shotgun (WGS) entry which is preliminary data.</text>
</comment>
<accession>A0ABQ7DPK2</accession>
<organism evidence="1 2">
    <name type="scientific">Brassica cretica</name>
    <name type="common">Mustard</name>
    <dbReference type="NCBI Taxonomy" id="69181"/>
    <lineage>
        <taxon>Eukaryota</taxon>
        <taxon>Viridiplantae</taxon>
        <taxon>Streptophyta</taxon>
        <taxon>Embryophyta</taxon>
        <taxon>Tracheophyta</taxon>
        <taxon>Spermatophyta</taxon>
        <taxon>Magnoliopsida</taxon>
        <taxon>eudicotyledons</taxon>
        <taxon>Gunneridae</taxon>
        <taxon>Pentapetalae</taxon>
        <taxon>rosids</taxon>
        <taxon>malvids</taxon>
        <taxon>Brassicales</taxon>
        <taxon>Brassicaceae</taxon>
        <taxon>Brassiceae</taxon>
        <taxon>Brassica</taxon>
    </lineage>
</organism>
<evidence type="ECO:0008006" key="3">
    <source>
        <dbReference type="Google" id="ProtNLM"/>
    </source>
</evidence>
<dbReference type="EMBL" id="QGKV02000649">
    <property type="protein sequence ID" value="KAF3579968.1"/>
    <property type="molecule type" value="Genomic_DNA"/>
</dbReference>
<reference evidence="1 2" key="1">
    <citation type="journal article" date="2020" name="BMC Genomics">
        <title>Intraspecific diversification of the crop wild relative Brassica cretica Lam. using demographic model selection.</title>
        <authorList>
            <person name="Kioukis A."/>
            <person name="Michalopoulou V.A."/>
            <person name="Briers L."/>
            <person name="Pirintsos S."/>
            <person name="Studholme D.J."/>
            <person name="Pavlidis P."/>
            <person name="Sarris P.F."/>
        </authorList>
    </citation>
    <scope>NUCLEOTIDE SEQUENCE [LARGE SCALE GENOMIC DNA]</scope>
    <source>
        <strain evidence="2">cv. PFS-1207/04</strain>
    </source>
</reference>
<evidence type="ECO:0000313" key="2">
    <source>
        <dbReference type="Proteomes" id="UP000266723"/>
    </source>
</evidence>